<keyword evidence="3 8" id="KW-0663">Pyridoxal phosphate</keyword>
<dbReference type="GO" id="GO:0005737">
    <property type="term" value="C:cytoplasm"/>
    <property type="evidence" value="ECO:0007669"/>
    <property type="project" value="TreeGrafter"/>
</dbReference>
<evidence type="ECO:0000256" key="7">
    <source>
        <dbReference type="ARBA" id="ARBA00049127"/>
    </source>
</evidence>
<sequence length="395" mass="42784">MFKSDYATLARPAILPDSSNRSGLPAFASVGDVLRAYEGDDAIFVLYPKKIAAAARTFLNGFPGKVMYAVKANPHPTVLKTLWTAGVRHFDVASTREVDLVKAIAPSAKLFFMHPVKSRAAIRHAYAEGVRDFSFDCIDELHKILEETGYPGDLNLHVRLALPKGDAVMPLSGKFGADRSEAVDLLTSARPHVAMLGMTFHVGSQCLNTDDYGRALAWAREIADDAGVKIDSIDCGGGFPVAYPGMSPRPMSNYFSAIKEALAVHGFEDIQVLGEPGRALCAQGGSTLARVELRKGTDLYLNDGSYGSLFDAAQCAWKFPVKLHRSAPREADNNTAFRFFGPTCDSLDVMEGPFELPGDVEEGDWIEICHLGAYGQALASRFNGFFSETTVAVMS</sequence>
<dbReference type="InterPro" id="IPR000183">
    <property type="entry name" value="Orn/DAP/Arg_de-COase"/>
</dbReference>
<dbReference type="SUPFAM" id="SSF51419">
    <property type="entry name" value="PLP-binding barrel"/>
    <property type="match status" value="1"/>
</dbReference>
<dbReference type="InterPro" id="IPR022643">
    <property type="entry name" value="De-COase2_C"/>
</dbReference>
<dbReference type="EC" id="4.1.1.17" evidence="6"/>
<dbReference type="InterPro" id="IPR009006">
    <property type="entry name" value="Ala_racemase/Decarboxylase_C"/>
</dbReference>
<dbReference type="InterPro" id="IPR022657">
    <property type="entry name" value="De-COase2_CS"/>
</dbReference>
<evidence type="ECO:0000259" key="11">
    <source>
        <dbReference type="Pfam" id="PF02784"/>
    </source>
</evidence>
<feature type="modified residue" description="N6-(pyridoxal phosphate)lysine" evidence="8">
    <location>
        <position position="71"/>
    </location>
</feature>
<keyword evidence="4" id="KW-0456">Lyase</keyword>
<name>A0A399R9V4_9PROT</name>
<dbReference type="EMBL" id="QWFX01000013">
    <property type="protein sequence ID" value="RIJ28178.1"/>
    <property type="molecule type" value="Genomic_DNA"/>
</dbReference>
<evidence type="ECO:0000313" key="12">
    <source>
        <dbReference type="EMBL" id="RIJ28178.1"/>
    </source>
</evidence>
<evidence type="ECO:0000256" key="5">
    <source>
        <dbReference type="ARBA" id="ARBA00034115"/>
    </source>
</evidence>
<evidence type="ECO:0000256" key="9">
    <source>
        <dbReference type="RuleBase" id="RU003737"/>
    </source>
</evidence>
<dbReference type="PANTHER" id="PTHR11482">
    <property type="entry name" value="ARGININE/DIAMINOPIMELATE/ORNITHINE DECARBOXYLASE"/>
    <property type="match status" value="1"/>
</dbReference>
<dbReference type="InterPro" id="IPR022653">
    <property type="entry name" value="De-COase2_pyr-phos_BS"/>
</dbReference>
<reference evidence="12 13" key="1">
    <citation type="submission" date="2018-08" db="EMBL/GenBank/DDBJ databases">
        <title>Henriciella mobilis sp. nov., isolated from seawater.</title>
        <authorList>
            <person name="Cheng H."/>
            <person name="Wu Y.-H."/>
            <person name="Xu X.-W."/>
            <person name="Guo L.-L."/>
        </authorList>
    </citation>
    <scope>NUCLEOTIDE SEQUENCE [LARGE SCALE GENOMIC DNA]</scope>
    <source>
        <strain evidence="12 13">JN25</strain>
    </source>
</reference>
<evidence type="ECO:0000256" key="1">
    <source>
        <dbReference type="ARBA" id="ARBA00001933"/>
    </source>
</evidence>
<organism evidence="12 13">
    <name type="scientific">Henriciella mobilis</name>
    <dbReference type="NCBI Taxonomy" id="2305467"/>
    <lineage>
        <taxon>Bacteria</taxon>
        <taxon>Pseudomonadati</taxon>
        <taxon>Pseudomonadota</taxon>
        <taxon>Alphaproteobacteria</taxon>
        <taxon>Hyphomonadales</taxon>
        <taxon>Hyphomonadaceae</taxon>
        <taxon>Henriciella</taxon>
    </lineage>
</organism>
<feature type="domain" description="Orn/DAP/Arg decarboxylase 2 N-terminal" evidence="11">
    <location>
        <begin position="50"/>
        <end position="282"/>
    </location>
</feature>
<dbReference type="InterPro" id="IPR002433">
    <property type="entry name" value="Orn_de-COase"/>
</dbReference>
<feature type="active site" description="Proton donor" evidence="8">
    <location>
        <position position="344"/>
    </location>
</feature>
<evidence type="ECO:0000256" key="2">
    <source>
        <dbReference type="ARBA" id="ARBA00008872"/>
    </source>
</evidence>
<dbReference type="Proteomes" id="UP000266385">
    <property type="component" value="Unassembled WGS sequence"/>
</dbReference>
<dbReference type="CDD" id="cd00622">
    <property type="entry name" value="PLPDE_III_ODC"/>
    <property type="match status" value="1"/>
</dbReference>
<dbReference type="PRINTS" id="PR01179">
    <property type="entry name" value="ODADCRBXLASE"/>
</dbReference>
<dbReference type="GO" id="GO:0004586">
    <property type="term" value="F:ornithine decarboxylase activity"/>
    <property type="evidence" value="ECO:0007669"/>
    <property type="project" value="UniProtKB-EC"/>
</dbReference>
<dbReference type="Pfam" id="PF00278">
    <property type="entry name" value="Orn_DAP_Arg_deC"/>
    <property type="match status" value="1"/>
</dbReference>
<accession>A0A399R9V4</accession>
<dbReference type="Gene3D" id="2.40.37.10">
    <property type="entry name" value="Lyase, Ornithine Decarboxylase, Chain A, domain 1"/>
    <property type="match status" value="1"/>
</dbReference>
<evidence type="ECO:0000259" key="10">
    <source>
        <dbReference type="Pfam" id="PF00278"/>
    </source>
</evidence>
<dbReference type="PROSITE" id="PS00879">
    <property type="entry name" value="ODR_DC_2_2"/>
    <property type="match status" value="1"/>
</dbReference>
<feature type="domain" description="Orn/DAP/Arg decarboxylase 2 C-terminal" evidence="10">
    <location>
        <begin position="288"/>
        <end position="371"/>
    </location>
</feature>
<comment type="pathway">
    <text evidence="5">Amine and polyamine biosynthesis; putrescine biosynthesis via L-ornithine pathway; putrescine from L-ornithine: step 1/1.</text>
</comment>
<protein>
    <recommendedName>
        <fullName evidence="6">ornithine decarboxylase</fullName>
        <ecNumber evidence="6">4.1.1.17</ecNumber>
    </recommendedName>
</protein>
<dbReference type="PANTHER" id="PTHR11482:SF6">
    <property type="entry name" value="ORNITHINE DECARBOXYLASE 1-RELATED"/>
    <property type="match status" value="1"/>
</dbReference>
<comment type="cofactor">
    <cofactor evidence="1 8">
        <name>pyridoxal 5'-phosphate</name>
        <dbReference type="ChEBI" id="CHEBI:597326"/>
    </cofactor>
</comment>
<evidence type="ECO:0000256" key="4">
    <source>
        <dbReference type="ARBA" id="ARBA00023239"/>
    </source>
</evidence>
<proteinExistence type="inferred from homology"/>
<dbReference type="PROSITE" id="PS00878">
    <property type="entry name" value="ODR_DC_2_1"/>
    <property type="match status" value="1"/>
</dbReference>
<dbReference type="InterPro" id="IPR029066">
    <property type="entry name" value="PLP-binding_barrel"/>
</dbReference>
<dbReference type="GO" id="GO:0033387">
    <property type="term" value="P:putrescine biosynthetic process from arginine, via ornithine"/>
    <property type="evidence" value="ECO:0007669"/>
    <property type="project" value="TreeGrafter"/>
</dbReference>
<dbReference type="SUPFAM" id="SSF50621">
    <property type="entry name" value="Alanine racemase C-terminal domain-like"/>
    <property type="match status" value="1"/>
</dbReference>
<dbReference type="PRINTS" id="PR01182">
    <property type="entry name" value="ORNDCRBXLASE"/>
</dbReference>
<evidence type="ECO:0000256" key="6">
    <source>
        <dbReference type="ARBA" id="ARBA00034138"/>
    </source>
</evidence>
<keyword evidence="13" id="KW-1185">Reference proteome</keyword>
<evidence type="ECO:0000256" key="3">
    <source>
        <dbReference type="ARBA" id="ARBA00022898"/>
    </source>
</evidence>
<dbReference type="Pfam" id="PF02784">
    <property type="entry name" value="Orn_Arg_deC_N"/>
    <property type="match status" value="1"/>
</dbReference>
<dbReference type="FunFam" id="3.20.20.10:FF:000008">
    <property type="entry name" value="Ornithine decarboxylase"/>
    <property type="match status" value="1"/>
</dbReference>
<comment type="caution">
    <text evidence="12">The sequence shown here is derived from an EMBL/GenBank/DDBJ whole genome shotgun (WGS) entry which is preliminary data.</text>
</comment>
<comment type="catalytic activity">
    <reaction evidence="7">
        <text>L-ornithine + H(+) = putrescine + CO2</text>
        <dbReference type="Rhea" id="RHEA:22964"/>
        <dbReference type="ChEBI" id="CHEBI:15378"/>
        <dbReference type="ChEBI" id="CHEBI:16526"/>
        <dbReference type="ChEBI" id="CHEBI:46911"/>
        <dbReference type="ChEBI" id="CHEBI:326268"/>
        <dbReference type="EC" id="4.1.1.17"/>
    </reaction>
</comment>
<dbReference type="OrthoDB" id="9802147at2"/>
<evidence type="ECO:0000256" key="8">
    <source>
        <dbReference type="PIRSR" id="PIRSR600183-50"/>
    </source>
</evidence>
<comment type="similarity">
    <text evidence="2 9">Belongs to the Orn/Lys/Arg decarboxylase class-II family.</text>
</comment>
<gene>
    <name evidence="12" type="ORF">D1223_12265</name>
</gene>
<dbReference type="InterPro" id="IPR022644">
    <property type="entry name" value="De-COase2_N"/>
</dbReference>
<evidence type="ECO:0000313" key="13">
    <source>
        <dbReference type="Proteomes" id="UP000266385"/>
    </source>
</evidence>
<dbReference type="AlphaFoldDB" id="A0A399R9V4"/>
<dbReference type="Gene3D" id="3.20.20.10">
    <property type="entry name" value="Alanine racemase"/>
    <property type="match status" value="1"/>
</dbReference>